<evidence type="ECO:0000313" key="2">
    <source>
        <dbReference type="EMBL" id="RVT41914.1"/>
    </source>
</evidence>
<keyword evidence="1" id="KW-0472">Membrane</keyword>
<dbReference type="PANTHER" id="PTHR34300:SF2">
    <property type="entry name" value="QUEUOSINE PRECURSOR TRANSPORTER-RELATED"/>
    <property type="match status" value="1"/>
</dbReference>
<dbReference type="RefSeq" id="WP_127690043.1">
    <property type="nucleotide sequence ID" value="NZ_RZUL01000002.1"/>
</dbReference>
<accession>A0A437J8T6</accession>
<feature type="transmembrane region" description="Helical" evidence="1">
    <location>
        <begin position="188"/>
        <end position="209"/>
    </location>
</feature>
<sequence>MSAPVSAAAATVPRSLFVFSVLYGGMTCIAGVLGNKQASVGPLSVESGIFAFLLLVVISSAMAELHGRAIANRLVRFGFIPLIFAIVLFELVLALPAAPSMEAARLEGFQLVLSQSPRLMLAGIAAYGVSQTLNVTIFDALRRGEGGLLWLRGAIAGVLSQAVDTLIFISLAFWGVFPIGELMLGQMIAKVTLSALLVPPLIYLCVWIGRRLDGRPNTMH</sequence>
<gene>
    <name evidence="2" type="ORF">ENE74_06545</name>
</gene>
<feature type="transmembrane region" description="Helical" evidence="1">
    <location>
        <begin position="153"/>
        <end position="176"/>
    </location>
</feature>
<keyword evidence="1" id="KW-1003">Cell membrane</keyword>
<comment type="subcellular location">
    <subcellularLocation>
        <location evidence="1">Cell inner membrane</location>
        <topology evidence="1">Multi-pass membrane protein</topology>
    </subcellularLocation>
</comment>
<organism evidence="2 3">
    <name type="scientific">Sphingobium algorifonticola</name>
    <dbReference type="NCBI Taxonomy" id="2008318"/>
    <lineage>
        <taxon>Bacteria</taxon>
        <taxon>Pseudomonadati</taxon>
        <taxon>Pseudomonadota</taxon>
        <taxon>Alphaproteobacteria</taxon>
        <taxon>Sphingomonadales</taxon>
        <taxon>Sphingomonadaceae</taxon>
        <taxon>Sphingobium</taxon>
    </lineage>
</organism>
<keyword evidence="3" id="KW-1185">Reference proteome</keyword>
<feature type="transmembrane region" description="Helical" evidence="1">
    <location>
        <begin position="45"/>
        <end position="65"/>
    </location>
</feature>
<keyword evidence="1" id="KW-1133">Transmembrane helix</keyword>
<keyword evidence="1" id="KW-0813">Transport</keyword>
<dbReference type="HAMAP" id="MF_02088">
    <property type="entry name" value="Q_prec_transport"/>
    <property type="match status" value="1"/>
</dbReference>
<dbReference type="AlphaFoldDB" id="A0A437J8T6"/>
<comment type="function">
    <text evidence="1">Involved in the import of queuosine (Q) precursors, required for Q precursor salvage.</text>
</comment>
<evidence type="ECO:0000313" key="3">
    <source>
        <dbReference type="Proteomes" id="UP000282977"/>
    </source>
</evidence>
<dbReference type="InterPro" id="IPR003744">
    <property type="entry name" value="YhhQ"/>
</dbReference>
<feature type="transmembrane region" description="Helical" evidence="1">
    <location>
        <begin position="119"/>
        <end position="141"/>
    </location>
</feature>
<feature type="transmembrane region" description="Helical" evidence="1">
    <location>
        <begin position="12"/>
        <end position="33"/>
    </location>
</feature>
<evidence type="ECO:0000256" key="1">
    <source>
        <dbReference type="HAMAP-Rule" id="MF_02088"/>
    </source>
</evidence>
<dbReference type="EMBL" id="RZUL01000002">
    <property type="protein sequence ID" value="RVT41914.1"/>
    <property type="molecule type" value="Genomic_DNA"/>
</dbReference>
<dbReference type="NCBIfam" id="TIGR00697">
    <property type="entry name" value="queuosine precursor transporter"/>
    <property type="match status" value="1"/>
</dbReference>
<keyword evidence="1" id="KW-0997">Cell inner membrane</keyword>
<dbReference type="GO" id="GO:0005886">
    <property type="term" value="C:plasma membrane"/>
    <property type="evidence" value="ECO:0007669"/>
    <property type="project" value="UniProtKB-SubCell"/>
</dbReference>
<protein>
    <recommendedName>
        <fullName evidence="1">Probable queuosine precursor transporter</fullName>
        <shortName evidence="1">Q precursor transporter</shortName>
    </recommendedName>
</protein>
<dbReference type="Proteomes" id="UP000282977">
    <property type="component" value="Unassembled WGS sequence"/>
</dbReference>
<comment type="similarity">
    <text evidence="1">Belongs to the vitamin uptake transporter (VUT/ECF) (TC 2.A.88) family. Q precursor transporter subfamily.</text>
</comment>
<dbReference type="GO" id="GO:0022857">
    <property type="term" value="F:transmembrane transporter activity"/>
    <property type="evidence" value="ECO:0007669"/>
    <property type="project" value="UniProtKB-UniRule"/>
</dbReference>
<proteinExistence type="inferred from homology"/>
<name>A0A437J8T6_9SPHN</name>
<keyword evidence="1" id="KW-0812">Transmembrane</keyword>
<dbReference type="Pfam" id="PF02592">
    <property type="entry name" value="Vut_1"/>
    <property type="match status" value="1"/>
</dbReference>
<dbReference type="OrthoDB" id="7422621at2"/>
<dbReference type="PANTHER" id="PTHR34300">
    <property type="entry name" value="QUEUOSINE PRECURSOR TRANSPORTER-RELATED"/>
    <property type="match status" value="1"/>
</dbReference>
<feature type="transmembrane region" description="Helical" evidence="1">
    <location>
        <begin position="77"/>
        <end position="99"/>
    </location>
</feature>
<reference evidence="2 3" key="1">
    <citation type="submission" date="2019-01" db="EMBL/GenBank/DDBJ databases">
        <authorList>
            <person name="Chen W.-M."/>
        </authorList>
    </citation>
    <scope>NUCLEOTIDE SEQUENCE [LARGE SCALE GENOMIC DNA]</scope>
    <source>
        <strain evidence="2 3">TLA-22</strain>
    </source>
</reference>
<comment type="caution">
    <text evidence="2">The sequence shown here is derived from an EMBL/GenBank/DDBJ whole genome shotgun (WGS) entry which is preliminary data.</text>
</comment>